<evidence type="ECO:0000313" key="2">
    <source>
        <dbReference type="EMBL" id="MDN4614276.1"/>
    </source>
</evidence>
<dbReference type="Gene3D" id="3.40.190.10">
    <property type="entry name" value="Periplasmic binding protein-like II"/>
    <property type="match status" value="3"/>
</dbReference>
<proteinExistence type="predicted"/>
<reference evidence="2" key="1">
    <citation type="submission" date="2023-06" db="EMBL/GenBank/DDBJ databases">
        <title>MT1 and MT2 Draft Genomes of Novel Species.</title>
        <authorList>
            <person name="Venkateswaran K."/>
        </authorList>
    </citation>
    <scope>NUCLEOTIDE SEQUENCE</scope>
    <source>
        <strain evidence="2">F6_8S_P_1B</strain>
    </source>
</reference>
<dbReference type="PANTHER" id="PTHR43649:SF14">
    <property type="entry name" value="BLR3389 PROTEIN"/>
    <property type="match status" value="1"/>
</dbReference>
<dbReference type="Proteomes" id="UP001174208">
    <property type="component" value="Unassembled WGS sequence"/>
</dbReference>
<dbReference type="PANTHER" id="PTHR43649">
    <property type="entry name" value="ARABINOSE-BINDING PROTEIN-RELATED"/>
    <property type="match status" value="1"/>
</dbReference>
<keyword evidence="3" id="KW-1185">Reference proteome</keyword>
<keyword evidence="1" id="KW-0732">Signal</keyword>
<comment type="caution">
    <text evidence="2">The sequence shown here is derived from an EMBL/GenBank/DDBJ whole genome shotgun (WGS) entry which is preliminary data.</text>
</comment>
<dbReference type="Pfam" id="PF01547">
    <property type="entry name" value="SBP_bac_1"/>
    <property type="match status" value="1"/>
</dbReference>
<dbReference type="PROSITE" id="PS51257">
    <property type="entry name" value="PROKAR_LIPOPROTEIN"/>
    <property type="match status" value="1"/>
</dbReference>
<protein>
    <submittedName>
        <fullName evidence="2">Extracellular solute-binding protein</fullName>
    </submittedName>
</protein>
<organism evidence="2 3">
    <name type="scientific">Leifsonia williamsii</name>
    <dbReference type="NCBI Taxonomy" id="3035919"/>
    <lineage>
        <taxon>Bacteria</taxon>
        <taxon>Bacillati</taxon>
        <taxon>Actinomycetota</taxon>
        <taxon>Actinomycetes</taxon>
        <taxon>Micrococcales</taxon>
        <taxon>Microbacteriaceae</taxon>
        <taxon>Leifsonia</taxon>
    </lineage>
</organism>
<dbReference type="InterPro" id="IPR006059">
    <property type="entry name" value="SBP"/>
</dbReference>
<dbReference type="EMBL" id="JAROCF010000001">
    <property type="protein sequence ID" value="MDN4614276.1"/>
    <property type="molecule type" value="Genomic_DNA"/>
</dbReference>
<dbReference type="SUPFAM" id="SSF53850">
    <property type="entry name" value="Periplasmic binding protein-like II"/>
    <property type="match status" value="1"/>
</dbReference>
<accession>A0ABT8KA01</accession>
<feature type="chain" id="PRO_5045762221" evidence="1">
    <location>
        <begin position="28"/>
        <end position="442"/>
    </location>
</feature>
<evidence type="ECO:0000313" key="3">
    <source>
        <dbReference type="Proteomes" id="UP001174208"/>
    </source>
</evidence>
<dbReference type="RefSeq" id="WP_301211367.1">
    <property type="nucleotide sequence ID" value="NZ_JAROCF010000001.1"/>
</dbReference>
<feature type="signal peptide" evidence="1">
    <location>
        <begin position="1"/>
        <end position="27"/>
    </location>
</feature>
<sequence length="442" mass="47461">MKKLLAVGGVVALAVAALTGCSAGGSAAASCQNKIVESDAKQVTMWAWYPNFEPVVDLFNKTHKDVQICWTNAGAGNDEYTKFSTAIQAGSGAPDVVMLETEVVPSYIADGSIVNLSKLGADKVKDNYSEGAWSDESLDGDAYAIPVDGGPVGLLYRKDLFDKYGIAVPTTWDEYAAAAQKIFDATGGKTKLTDFPGNGRAFQTALFAQAGNKPFELTGKQGIKVDLNDEASTKVLGYWDDLVKKKLVGTEDSSTTDYNTHLVNGTYASAIAAAWLPGYLQGFTGADKNAKWAVAPVPQWDTANPVQINIGGSAFAVSKQAQDQKAAATVAQEIFGTEEAWKLGIEKAALFPLWKPILESSYFTDKEYDFFGGQQINKDVFLTAATDYKGFQFSPFQNLAYDKLTVAINAINKGKATPEEALKTYQDAVTSYAKQQGYTVTK</sequence>
<name>A0ABT8KA01_9MICO</name>
<dbReference type="InterPro" id="IPR050490">
    <property type="entry name" value="Bact_solute-bd_prot1"/>
</dbReference>
<evidence type="ECO:0000256" key="1">
    <source>
        <dbReference type="SAM" id="SignalP"/>
    </source>
</evidence>
<gene>
    <name evidence="2" type="ORF">P5G50_07410</name>
</gene>